<dbReference type="Gene3D" id="3.30.70.100">
    <property type="match status" value="1"/>
</dbReference>
<dbReference type="GO" id="GO:0043682">
    <property type="term" value="F:P-type divalent copper transporter activity"/>
    <property type="evidence" value="ECO:0007669"/>
    <property type="project" value="TreeGrafter"/>
</dbReference>
<dbReference type="InterPro" id="IPR008250">
    <property type="entry name" value="ATPase_P-typ_transduc_dom_A_sf"/>
</dbReference>
<keyword evidence="15" id="KW-0186">Copper</keyword>
<dbReference type="SFLD" id="SFLDG00002">
    <property type="entry name" value="C1.7:_P-type_atpase_like"/>
    <property type="match status" value="1"/>
</dbReference>
<evidence type="ECO:0000256" key="18">
    <source>
        <dbReference type="ARBA" id="ARBA00033239"/>
    </source>
</evidence>
<dbReference type="InterPro" id="IPR036163">
    <property type="entry name" value="HMA_dom_sf"/>
</dbReference>
<feature type="transmembrane region" description="Helical" evidence="20">
    <location>
        <begin position="686"/>
        <end position="705"/>
    </location>
</feature>
<dbReference type="Gene3D" id="2.70.150.10">
    <property type="entry name" value="Calcium-transporting ATPase, cytoplasmic transduction domain A"/>
    <property type="match status" value="1"/>
</dbReference>
<dbReference type="InterPro" id="IPR023214">
    <property type="entry name" value="HAD_sf"/>
</dbReference>
<dbReference type="CDD" id="cd02094">
    <property type="entry name" value="P-type_ATPase_Cu-like"/>
    <property type="match status" value="1"/>
</dbReference>
<feature type="transmembrane region" description="Helical" evidence="20">
    <location>
        <begin position="129"/>
        <end position="151"/>
    </location>
</feature>
<dbReference type="SFLD" id="SFLDS00003">
    <property type="entry name" value="Haloacid_Dehalogenase"/>
    <property type="match status" value="1"/>
</dbReference>
<dbReference type="GO" id="GO:0005524">
    <property type="term" value="F:ATP binding"/>
    <property type="evidence" value="ECO:0007669"/>
    <property type="project" value="UniProtKB-UniRule"/>
</dbReference>
<dbReference type="GO" id="GO:0060003">
    <property type="term" value="P:copper ion export"/>
    <property type="evidence" value="ECO:0007669"/>
    <property type="project" value="UniProtKB-ARBA"/>
</dbReference>
<evidence type="ECO:0000256" key="15">
    <source>
        <dbReference type="ARBA" id="ARBA00023008"/>
    </source>
</evidence>
<feature type="transmembrane region" description="Helical" evidence="20">
    <location>
        <begin position="189"/>
        <end position="207"/>
    </location>
</feature>
<evidence type="ECO:0000313" key="22">
    <source>
        <dbReference type="EMBL" id="AEH62236.1"/>
    </source>
</evidence>
<evidence type="ECO:0000256" key="11">
    <source>
        <dbReference type="ARBA" id="ARBA00022840"/>
    </source>
</evidence>
<evidence type="ECO:0000259" key="21">
    <source>
        <dbReference type="PROSITE" id="PS50846"/>
    </source>
</evidence>
<evidence type="ECO:0000256" key="20">
    <source>
        <dbReference type="RuleBase" id="RU362081"/>
    </source>
</evidence>
<keyword evidence="4" id="KW-0813">Transport</keyword>
<dbReference type="InterPro" id="IPR017969">
    <property type="entry name" value="Heavy-metal-associated_CS"/>
</dbReference>
<evidence type="ECO:0000256" key="1">
    <source>
        <dbReference type="ARBA" id="ARBA00004651"/>
    </source>
</evidence>
<dbReference type="PROSITE" id="PS01047">
    <property type="entry name" value="HMA_1"/>
    <property type="match status" value="1"/>
</dbReference>
<dbReference type="FunFam" id="2.70.150.10:FF:000020">
    <property type="entry name" value="Copper-exporting P-type ATPase A"/>
    <property type="match status" value="1"/>
</dbReference>
<dbReference type="Gene3D" id="3.40.1110.10">
    <property type="entry name" value="Calcium-transporting ATPase, cytoplasmic domain N"/>
    <property type="match status" value="1"/>
</dbReference>
<reference evidence="22 23" key="1">
    <citation type="journal article" date="2011" name="J. Bacteriol.">
        <title>Genome sequence of the ethanol-producing Zymomonas mobilis subsp. mobilis lectotype strain ATCC 10988.</title>
        <authorList>
            <person name="Pappas K.M."/>
            <person name="Kouvelis V.N."/>
            <person name="Saunders E."/>
            <person name="Brettin T.S."/>
            <person name="Bruce D."/>
            <person name="Detter C."/>
            <person name="Balakireva M."/>
            <person name="Han C.S."/>
            <person name="Savvakis G."/>
            <person name="Kyrpides N.C."/>
            <person name="Typas M.A."/>
        </authorList>
    </citation>
    <scope>NUCLEOTIDE SEQUENCE [LARGE SCALE GENOMIC DNA]</scope>
    <source>
        <strain evidence="23">ATCC 10988 / DSM 424 / CCUG 17860 / LMG 404 / NCIMB 8938 / NRRL B-806 / ZM1</strain>
    </source>
</reference>
<dbReference type="eggNOG" id="COG2217">
    <property type="taxonomic scope" value="Bacteria"/>
</dbReference>
<evidence type="ECO:0000256" key="10">
    <source>
        <dbReference type="ARBA" id="ARBA00022796"/>
    </source>
</evidence>
<dbReference type="RefSeq" id="WP_014500481.1">
    <property type="nucleotide sequence ID" value="NC_017262.1"/>
</dbReference>
<protein>
    <recommendedName>
        <fullName evidence="3">P-type Cu(+) transporter</fullName>
        <ecNumber evidence="3">7.2.2.8</ecNumber>
    </recommendedName>
    <alternativeName>
        <fullName evidence="18">Cu(+)-exporting ATPase</fullName>
    </alternativeName>
</protein>
<evidence type="ECO:0000256" key="17">
    <source>
        <dbReference type="ARBA" id="ARBA00023136"/>
    </source>
</evidence>
<evidence type="ECO:0000313" key="23">
    <source>
        <dbReference type="Proteomes" id="UP000001494"/>
    </source>
</evidence>
<dbReference type="InterPro" id="IPR059000">
    <property type="entry name" value="ATPase_P-type_domA"/>
</dbReference>
<evidence type="ECO:0000256" key="8">
    <source>
        <dbReference type="ARBA" id="ARBA00022723"/>
    </source>
</evidence>
<dbReference type="Pfam" id="PF00403">
    <property type="entry name" value="HMA"/>
    <property type="match status" value="1"/>
</dbReference>
<dbReference type="SUPFAM" id="SSF81653">
    <property type="entry name" value="Calcium ATPase, transduction domain A"/>
    <property type="match status" value="1"/>
</dbReference>
<dbReference type="SUPFAM" id="SSF56784">
    <property type="entry name" value="HAD-like"/>
    <property type="match status" value="1"/>
</dbReference>
<feature type="transmembrane region" description="Helical" evidence="20">
    <location>
        <begin position="370"/>
        <end position="396"/>
    </location>
</feature>
<dbReference type="PRINTS" id="PR00119">
    <property type="entry name" value="CATATPASE"/>
</dbReference>
<dbReference type="Pfam" id="PF00122">
    <property type="entry name" value="E1-E2_ATPase"/>
    <property type="match status" value="1"/>
</dbReference>
<dbReference type="SFLD" id="SFLDF00027">
    <property type="entry name" value="p-type_atpase"/>
    <property type="match status" value="1"/>
</dbReference>
<dbReference type="EC" id="7.2.2.8" evidence="3"/>
<comment type="subcellular location">
    <subcellularLocation>
        <location evidence="1">Cell membrane</location>
        <topology evidence="1">Multi-pass membrane protein</topology>
    </subcellularLocation>
</comment>
<dbReference type="SUPFAM" id="SSF55008">
    <property type="entry name" value="HMA, heavy metal-associated domain"/>
    <property type="match status" value="1"/>
</dbReference>
<keyword evidence="7 20" id="KW-0812">Transmembrane</keyword>
<dbReference type="OrthoDB" id="9813266at2"/>
<evidence type="ECO:0000256" key="9">
    <source>
        <dbReference type="ARBA" id="ARBA00022741"/>
    </source>
</evidence>
<dbReference type="NCBIfam" id="TIGR01511">
    <property type="entry name" value="ATPase-IB1_Cu"/>
    <property type="match status" value="1"/>
</dbReference>
<dbReference type="InterPro" id="IPR023299">
    <property type="entry name" value="ATPase_P-typ_cyto_dom_N"/>
</dbReference>
<dbReference type="GO" id="GO:0055070">
    <property type="term" value="P:copper ion homeostasis"/>
    <property type="evidence" value="ECO:0007669"/>
    <property type="project" value="TreeGrafter"/>
</dbReference>
<accession>A0A0H3FWW7</accession>
<evidence type="ECO:0000256" key="14">
    <source>
        <dbReference type="ARBA" id="ARBA00022989"/>
    </source>
</evidence>
<feature type="transmembrane region" description="Helical" evidence="20">
    <location>
        <begin position="163"/>
        <end position="183"/>
    </location>
</feature>
<keyword evidence="14 20" id="KW-1133">Transmembrane helix</keyword>
<dbReference type="Proteomes" id="UP000001494">
    <property type="component" value="Chromosome"/>
</dbReference>
<feature type="transmembrane region" description="Helical" evidence="20">
    <location>
        <begin position="91"/>
        <end position="114"/>
    </location>
</feature>
<dbReference type="PROSITE" id="PS50846">
    <property type="entry name" value="HMA_2"/>
    <property type="match status" value="1"/>
</dbReference>
<dbReference type="FunFam" id="3.40.50.1000:FF:000144">
    <property type="entry name" value="copper-transporting ATPase 1 isoform X2"/>
    <property type="match status" value="1"/>
</dbReference>
<dbReference type="CDD" id="cd00371">
    <property type="entry name" value="HMA"/>
    <property type="match status" value="1"/>
</dbReference>
<comment type="catalytic activity">
    <reaction evidence="19">
        <text>Cu(+)(in) + ATP + H2O = Cu(+)(out) + ADP + phosphate + H(+)</text>
        <dbReference type="Rhea" id="RHEA:25792"/>
        <dbReference type="ChEBI" id="CHEBI:15377"/>
        <dbReference type="ChEBI" id="CHEBI:15378"/>
        <dbReference type="ChEBI" id="CHEBI:30616"/>
        <dbReference type="ChEBI" id="CHEBI:43474"/>
        <dbReference type="ChEBI" id="CHEBI:49552"/>
        <dbReference type="ChEBI" id="CHEBI:456216"/>
        <dbReference type="EC" id="7.2.2.8"/>
    </reaction>
</comment>
<keyword evidence="9 20" id="KW-0547">Nucleotide-binding</keyword>
<dbReference type="InterPro" id="IPR044492">
    <property type="entry name" value="P_typ_ATPase_HD_dom"/>
</dbReference>
<dbReference type="PRINTS" id="PR00943">
    <property type="entry name" value="CUATPASE"/>
</dbReference>
<keyword evidence="5 20" id="KW-1003">Cell membrane</keyword>
<dbReference type="InterPro" id="IPR036412">
    <property type="entry name" value="HAD-like_sf"/>
</dbReference>
<keyword evidence="10" id="KW-0187">Copper transport</keyword>
<dbReference type="PANTHER" id="PTHR43520:SF8">
    <property type="entry name" value="P-TYPE CU(+) TRANSPORTER"/>
    <property type="match status" value="1"/>
</dbReference>
<dbReference type="GO" id="GO:0140581">
    <property type="term" value="F:P-type monovalent copper transporter activity"/>
    <property type="evidence" value="ECO:0007669"/>
    <property type="project" value="UniProtKB-EC"/>
</dbReference>
<evidence type="ECO:0000256" key="7">
    <source>
        <dbReference type="ARBA" id="ARBA00022692"/>
    </source>
</evidence>
<feature type="domain" description="HMA" evidence="21">
    <location>
        <begin position="5"/>
        <end position="70"/>
    </location>
</feature>
<dbReference type="PANTHER" id="PTHR43520">
    <property type="entry name" value="ATP7, ISOFORM B"/>
    <property type="match status" value="1"/>
</dbReference>
<dbReference type="FunFam" id="3.30.70.100:FF:000005">
    <property type="entry name" value="Copper-exporting P-type ATPase A"/>
    <property type="match status" value="1"/>
</dbReference>
<dbReference type="KEGG" id="zmm:Zmob_0389"/>
<keyword evidence="17 20" id="KW-0472">Membrane</keyword>
<evidence type="ECO:0000256" key="6">
    <source>
        <dbReference type="ARBA" id="ARBA00022553"/>
    </source>
</evidence>
<dbReference type="Pfam" id="PF00702">
    <property type="entry name" value="Hydrolase"/>
    <property type="match status" value="1"/>
</dbReference>
<keyword evidence="6" id="KW-0597">Phosphoprotein</keyword>
<dbReference type="InterPro" id="IPR023298">
    <property type="entry name" value="ATPase_P-typ_TM_dom_sf"/>
</dbReference>
<keyword evidence="12" id="KW-0460">Magnesium</keyword>
<evidence type="ECO:0000256" key="12">
    <source>
        <dbReference type="ARBA" id="ARBA00022842"/>
    </source>
</evidence>
<dbReference type="SUPFAM" id="SSF81665">
    <property type="entry name" value="Calcium ATPase, transmembrane domain M"/>
    <property type="match status" value="1"/>
</dbReference>
<evidence type="ECO:0000256" key="13">
    <source>
        <dbReference type="ARBA" id="ARBA00022967"/>
    </source>
</evidence>
<comment type="similarity">
    <text evidence="2 20">Belongs to the cation transport ATPase (P-type) (TC 3.A.3) family. Type IB subfamily.</text>
</comment>
<name>A0A0H3FWW7_ZYMMA</name>
<evidence type="ECO:0000256" key="2">
    <source>
        <dbReference type="ARBA" id="ARBA00006024"/>
    </source>
</evidence>
<keyword evidence="11 20" id="KW-0067">ATP-binding</keyword>
<keyword evidence="8 20" id="KW-0479">Metal-binding</keyword>
<dbReference type="PROSITE" id="PS00154">
    <property type="entry name" value="ATPASE_E1_E2"/>
    <property type="match status" value="1"/>
</dbReference>
<dbReference type="InterPro" id="IPR027256">
    <property type="entry name" value="P-typ_ATPase_IB"/>
</dbReference>
<evidence type="ECO:0000256" key="19">
    <source>
        <dbReference type="ARBA" id="ARBA00049289"/>
    </source>
</evidence>
<keyword evidence="13" id="KW-1278">Translocase</keyword>
<dbReference type="NCBIfam" id="TIGR01494">
    <property type="entry name" value="ATPase_P-type"/>
    <property type="match status" value="1"/>
</dbReference>
<evidence type="ECO:0000256" key="16">
    <source>
        <dbReference type="ARBA" id="ARBA00023065"/>
    </source>
</evidence>
<dbReference type="InterPro" id="IPR006121">
    <property type="entry name" value="HMA_dom"/>
</dbReference>
<dbReference type="EMBL" id="CP002850">
    <property type="protein sequence ID" value="AEH62236.1"/>
    <property type="molecule type" value="Genomic_DNA"/>
</dbReference>
<dbReference type="GO" id="GO:0005886">
    <property type="term" value="C:plasma membrane"/>
    <property type="evidence" value="ECO:0007669"/>
    <property type="project" value="UniProtKB-SubCell"/>
</dbReference>
<organism evidence="22 23">
    <name type="scientific">Zymomonas mobilis subsp. mobilis (strain ATCC 10988 / DSM 424 / LMG 404 / NCIMB 8938 / NRRL B-806 / ZM1)</name>
    <dbReference type="NCBI Taxonomy" id="555217"/>
    <lineage>
        <taxon>Bacteria</taxon>
        <taxon>Pseudomonadati</taxon>
        <taxon>Pseudomonadota</taxon>
        <taxon>Alphaproteobacteria</taxon>
        <taxon>Sphingomonadales</taxon>
        <taxon>Zymomonadaceae</taxon>
        <taxon>Zymomonas</taxon>
    </lineage>
</organism>
<keyword evidence="16" id="KW-0406">Ion transport</keyword>
<dbReference type="NCBIfam" id="TIGR01525">
    <property type="entry name" value="ATPase-IB_hvy"/>
    <property type="match status" value="1"/>
</dbReference>
<feature type="transmembrane region" description="Helical" evidence="20">
    <location>
        <begin position="341"/>
        <end position="364"/>
    </location>
</feature>
<dbReference type="InterPro" id="IPR001757">
    <property type="entry name" value="P_typ_ATPase"/>
</dbReference>
<sequence>MASKKTVSLFIKGMECAACSSRIEKRLNRLPDVEASVNFATEKAQVTFDPSVTQISDIIKIIEKIGYGAIESEKIDSEKQRLLEQKLRKQTLYYFLLALFCSLPFLLQMVMMFFPNHSMAKTESEMPRLIQWGLATIVEFIAGASFFKAAWKSLRSGSANMDVLVVLGTGMAYLYSSIVTFGGFRHLHIYFEASAMIITLVLLGRLLEDMAKNRAGSAMHSLLSLQPPIGHIEEDGHISDVVVSQIQTGNILVIRSGERVPVDGQIVAGESSFDEAMLTGEAMPVVKQAGDTVFAASINKGGAVRIKAIAVGAHTALAGIIRMVEEAQGSKAPIQKLADKIAGIFVPVVIVIAFLTLAVSWLLTGSFSSALVSAVSTLVIACPCSLGLAVPTAIMVGTGAGAKKGILIRNVDALERAKNINYLVVDKTGTITEGKPEVATVACSAGIKEEDLLTVATSLASQSSHPLSQAIASFGRDKDITIFLPDHILEKAGLGVTGTDKNHHKIRMGSLRFLEESGIKIQDSALSQLHQDEHKKESSFVYIARDNQYLGSIALADPVRPTSKKAVERLHDLGIEVAMLTGDNDVTAQKIAENVGIRHYKAGLLPEDKANEIQSLKKQGHYVGMVGDGINDAPALAVADVSFAIGAGSDIAIESADIILMKSNLEEVALAISLSRATMQKMKQNLFFAFIYNVLGIPLAAFGFLNPVIAGAAMAMSSVSVVSNSLLLSRWSAFPSGEIK</sequence>
<dbReference type="GO" id="GO:0005507">
    <property type="term" value="F:copper ion binding"/>
    <property type="evidence" value="ECO:0007669"/>
    <property type="project" value="TreeGrafter"/>
</dbReference>
<dbReference type="AlphaFoldDB" id="A0A0H3FWW7"/>
<evidence type="ECO:0000256" key="5">
    <source>
        <dbReference type="ARBA" id="ARBA00022475"/>
    </source>
</evidence>
<evidence type="ECO:0000256" key="3">
    <source>
        <dbReference type="ARBA" id="ARBA00012517"/>
    </source>
</evidence>
<dbReference type="HOGENOM" id="CLU_001771_0_3_5"/>
<dbReference type="InterPro" id="IPR018303">
    <property type="entry name" value="ATPase_P-typ_P_site"/>
</dbReference>
<dbReference type="GO" id="GO:0016887">
    <property type="term" value="F:ATP hydrolysis activity"/>
    <property type="evidence" value="ECO:0007669"/>
    <property type="project" value="InterPro"/>
</dbReference>
<proteinExistence type="inferred from homology"/>
<evidence type="ECO:0000256" key="4">
    <source>
        <dbReference type="ARBA" id="ARBA00022448"/>
    </source>
</evidence>
<dbReference type="Gene3D" id="3.40.50.1000">
    <property type="entry name" value="HAD superfamily/HAD-like"/>
    <property type="match status" value="1"/>
</dbReference>
<gene>
    <name evidence="22" type="ordered locus">Zmob_0389</name>
</gene>